<organism evidence="1 2">
    <name type="scientific">Candidatus Jorgensenbacteria bacterium GW2011_GWA2_45_13</name>
    <dbReference type="NCBI Taxonomy" id="1618662"/>
    <lineage>
        <taxon>Bacteria</taxon>
        <taxon>Candidatus Joergenseniibacteriota</taxon>
    </lineage>
</organism>
<sequence length="216" mass="24866">MRHKSNATSIVDRQRKGESKMKEVKVLATVDGKTFIDPSEEILKENSGFIWSSDRRSERVEIISHYGWKGSFLNCLFDSIDGRLFLVDSKGESREIYVYPNDFKELKIDDFTNVFYYTHAAVNFSSWGEYDLAILKRTVKDLKDRETDLLRKLSIAANEGVEISTLKLFLEKTLVDIYDVNEAGGNGSRKKVRELIQSAIDLDEVRDITSVEEYDK</sequence>
<dbReference type="AlphaFoldDB" id="A0A0G1NGI6"/>
<dbReference type="Proteomes" id="UP000033966">
    <property type="component" value="Unassembled WGS sequence"/>
</dbReference>
<protein>
    <submittedName>
        <fullName evidence="1">Uncharacterized protein</fullName>
    </submittedName>
</protein>
<reference evidence="1 2" key="1">
    <citation type="journal article" date="2015" name="Nature">
        <title>rRNA introns, odd ribosomes, and small enigmatic genomes across a large radiation of phyla.</title>
        <authorList>
            <person name="Brown C.T."/>
            <person name="Hug L.A."/>
            <person name="Thomas B.C."/>
            <person name="Sharon I."/>
            <person name="Castelle C.J."/>
            <person name="Singh A."/>
            <person name="Wilkins M.J."/>
            <person name="Williams K.H."/>
            <person name="Banfield J.F."/>
        </authorList>
    </citation>
    <scope>NUCLEOTIDE SEQUENCE [LARGE SCALE GENOMIC DNA]</scope>
</reference>
<name>A0A0G1NGI6_9BACT</name>
<accession>A0A0G1NGI6</accession>
<evidence type="ECO:0000313" key="1">
    <source>
        <dbReference type="EMBL" id="KKT92222.1"/>
    </source>
</evidence>
<gene>
    <name evidence="1" type="ORF">UW92_C0004G0005</name>
</gene>
<evidence type="ECO:0000313" key="2">
    <source>
        <dbReference type="Proteomes" id="UP000033966"/>
    </source>
</evidence>
<dbReference type="EMBL" id="LCKF01000004">
    <property type="protein sequence ID" value="KKT92222.1"/>
    <property type="molecule type" value="Genomic_DNA"/>
</dbReference>
<proteinExistence type="predicted"/>
<dbReference type="PATRIC" id="fig|1618662.3.peg.126"/>
<comment type="caution">
    <text evidence="1">The sequence shown here is derived from an EMBL/GenBank/DDBJ whole genome shotgun (WGS) entry which is preliminary data.</text>
</comment>